<dbReference type="AlphaFoldDB" id="A0A284SD03"/>
<dbReference type="OrthoDB" id="2935319at2759"/>
<dbReference type="PROSITE" id="PS50865">
    <property type="entry name" value="ZF_MYND_2"/>
    <property type="match status" value="1"/>
</dbReference>
<organism evidence="6 7">
    <name type="scientific">Armillaria ostoyae</name>
    <name type="common">Armillaria root rot fungus</name>
    <dbReference type="NCBI Taxonomy" id="47428"/>
    <lineage>
        <taxon>Eukaryota</taxon>
        <taxon>Fungi</taxon>
        <taxon>Dikarya</taxon>
        <taxon>Basidiomycota</taxon>
        <taxon>Agaricomycotina</taxon>
        <taxon>Agaricomycetes</taxon>
        <taxon>Agaricomycetidae</taxon>
        <taxon>Agaricales</taxon>
        <taxon>Marasmiineae</taxon>
        <taxon>Physalacriaceae</taxon>
        <taxon>Armillaria</taxon>
    </lineage>
</organism>
<dbReference type="Pfam" id="PF01753">
    <property type="entry name" value="zf-MYND"/>
    <property type="match status" value="1"/>
</dbReference>
<keyword evidence="1" id="KW-0479">Metal-binding</keyword>
<evidence type="ECO:0000256" key="4">
    <source>
        <dbReference type="PROSITE-ProRule" id="PRU00134"/>
    </source>
</evidence>
<dbReference type="EMBL" id="FUEG01000072">
    <property type="protein sequence ID" value="SJL18866.1"/>
    <property type="molecule type" value="Genomic_DNA"/>
</dbReference>
<keyword evidence="3" id="KW-0862">Zinc</keyword>
<name>A0A284SD03_ARMOS</name>
<evidence type="ECO:0000256" key="3">
    <source>
        <dbReference type="ARBA" id="ARBA00022833"/>
    </source>
</evidence>
<dbReference type="GO" id="GO:0008270">
    <property type="term" value="F:zinc ion binding"/>
    <property type="evidence" value="ECO:0007669"/>
    <property type="project" value="UniProtKB-KW"/>
</dbReference>
<evidence type="ECO:0000256" key="1">
    <source>
        <dbReference type="ARBA" id="ARBA00022723"/>
    </source>
</evidence>
<evidence type="ECO:0000313" key="6">
    <source>
        <dbReference type="EMBL" id="SJL18866.1"/>
    </source>
</evidence>
<dbReference type="STRING" id="47428.A0A284SD03"/>
<keyword evidence="7" id="KW-1185">Reference proteome</keyword>
<sequence>MAGFYMPQCQMPTVKDFDSPHTISIINEITYDWDDSTSVPFAFSILPPFFEVFRHHLSTANIPSDDDYNTDLPLIHACFIAFAKGVPDMYGEKHSTTELWKDILSMTDTILSWTHYFFQSFDISISLEDNPDIGGIPDQNLSCIAPLLLTLMQNDQFCFALYLEPHFIENVIRLWLHLTLRRYQSTYEIWALMATLTSFDERIKEMSEIGVIEAQSHQPQKYIDYASSGKLLVFCTLVLDNIFDCIVAQKSIMWSCCAIRTLVSKPKRCSPSEARIRMMALQHLLGYVSVPSQSYMYNFTEALDFHLLESVLMVNHFISLNEGSLGAGMIPPVIFDLLVGVLDGAATLSVYRSVLRRILRAVKHAKKLKLMLGQGHVAQSWYSLKALALEREKDMHRYDLKETDGRFLCENQECPNKGNMSRTSPQRCGGCLNMMYCSPECQKIDWKAIPGHRLSCLENQLRRKGNFHHASHSNPFYEPSQMENCMEFPALTSNSALQNAEMIFERI</sequence>
<dbReference type="Gene3D" id="6.10.140.2220">
    <property type="match status" value="1"/>
</dbReference>
<gene>
    <name evidence="6" type="ORF">ARMOST_22468</name>
</gene>
<evidence type="ECO:0000313" key="7">
    <source>
        <dbReference type="Proteomes" id="UP000219338"/>
    </source>
</evidence>
<feature type="domain" description="MYND-type" evidence="5">
    <location>
        <begin position="414"/>
        <end position="456"/>
    </location>
</feature>
<dbReference type="Proteomes" id="UP000219338">
    <property type="component" value="Unassembled WGS sequence"/>
</dbReference>
<dbReference type="SUPFAM" id="SSF144232">
    <property type="entry name" value="HIT/MYND zinc finger-like"/>
    <property type="match status" value="1"/>
</dbReference>
<keyword evidence="2 4" id="KW-0863">Zinc-finger</keyword>
<evidence type="ECO:0000259" key="5">
    <source>
        <dbReference type="PROSITE" id="PS50865"/>
    </source>
</evidence>
<proteinExistence type="predicted"/>
<reference evidence="7" key="1">
    <citation type="journal article" date="2017" name="Nat. Ecol. Evol.">
        <title>Genome expansion and lineage-specific genetic innovations in the forest pathogenic fungi Armillaria.</title>
        <authorList>
            <person name="Sipos G."/>
            <person name="Prasanna A.N."/>
            <person name="Walter M.C."/>
            <person name="O'Connor E."/>
            <person name="Balint B."/>
            <person name="Krizsan K."/>
            <person name="Kiss B."/>
            <person name="Hess J."/>
            <person name="Varga T."/>
            <person name="Slot J."/>
            <person name="Riley R."/>
            <person name="Boka B."/>
            <person name="Rigling D."/>
            <person name="Barry K."/>
            <person name="Lee J."/>
            <person name="Mihaltcheva S."/>
            <person name="LaButti K."/>
            <person name="Lipzen A."/>
            <person name="Waldron R."/>
            <person name="Moloney N.M."/>
            <person name="Sperisen C."/>
            <person name="Kredics L."/>
            <person name="Vagvoelgyi C."/>
            <person name="Patrignani A."/>
            <person name="Fitzpatrick D."/>
            <person name="Nagy I."/>
            <person name="Doyle S."/>
            <person name="Anderson J.B."/>
            <person name="Grigoriev I.V."/>
            <person name="Gueldener U."/>
            <person name="Muensterkoetter M."/>
            <person name="Nagy L.G."/>
        </authorList>
    </citation>
    <scope>NUCLEOTIDE SEQUENCE [LARGE SCALE GENOMIC DNA]</scope>
    <source>
        <strain evidence="7">C18/9</strain>
    </source>
</reference>
<evidence type="ECO:0000256" key="2">
    <source>
        <dbReference type="ARBA" id="ARBA00022771"/>
    </source>
</evidence>
<accession>A0A284SD03</accession>
<dbReference type="InterPro" id="IPR002893">
    <property type="entry name" value="Znf_MYND"/>
</dbReference>
<protein>
    <recommendedName>
        <fullName evidence="5">MYND-type domain-containing protein</fullName>
    </recommendedName>
</protein>